<accession>A0A179F2E1</accession>
<dbReference type="STRING" id="1380566.A0A179F2E1"/>
<keyword evidence="3" id="KW-1185">Reference proteome</keyword>
<reference evidence="2 3" key="1">
    <citation type="journal article" date="2016" name="PLoS Pathog.">
        <title>Biosynthesis of antibiotic leucinostatins in bio-control fungus Purpureocillium lilacinum and their inhibition on phytophthora revealed by genome mining.</title>
        <authorList>
            <person name="Wang G."/>
            <person name="Liu Z."/>
            <person name="Lin R."/>
            <person name="Li E."/>
            <person name="Mao Z."/>
            <person name="Ling J."/>
            <person name="Yang Y."/>
            <person name="Yin W.B."/>
            <person name="Xie B."/>
        </authorList>
    </citation>
    <scope>NUCLEOTIDE SEQUENCE [LARGE SCALE GENOMIC DNA]</scope>
    <source>
        <strain evidence="2">170</strain>
    </source>
</reference>
<dbReference type="OrthoDB" id="74545at2759"/>
<dbReference type="PANTHER" id="PTHR37015">
    <property type="entry name" value="REVERSE TRANSCRIPTASE DOMAIN-CONTAINING PROTEIN"/>
    <property type="match status" value="1"/>
</dbReference>
<dbReference type="GO" id="GO:0003964">
    <property type="term" value="F:RNA-directed DNA polymerase activity"/>
    <property type="evidence" value="ECO:0007669"/>
    <property type="project" value="UniProtKB-KW"/>
</dbReference>
<feature type="compositionally biased region" description="Gly residues" evidence="1">
    <location>
        <begin position="103"/>
        <end position="112"/>
    </location>
</feature>
<dbReference type="AlphaFoldDB" id="A0A179F2E1"/>
<proteinExistence type="predicted"/>
<sequence length="957" mass="108277">MSTSAGSAAILSIIRHVTVSKWDKVASRLEAIDGHVRDAEAAIQYKEGQDDNRKLEADVLMLLATVRKAYAGALDSPVQGHGSVNQRGRRGHMGRGGGRGRGRGGIGGAGTGGPAVRLRDRLVMIERMLWEAKYSSVFSKSAALAWRNELLGYLRQRQRRMEYTALFGHLTNEWAEFRFGELSAAKELEKSEAVAVGRKEMYEQRQTWERHVTNERRTDTDKIVNFLDELFHSGPRYEDKLVGEPTDLRAILLRNLRREFFSSCRNKMQVTTSTVRDAIRGVLSADQLTSEKRRAMLDISDKVNVLSEIADILNIDTNLESIKRWSWGENPITVQMRKAINGKYHVHLDLELLDAILIECIGQHVSLNIGSVLQKAWSSEVRDVWMQPSDEGRNAAMQAQIEDYGSRKSGNSVYDLRHRIYQNAFFAAQLPTYTGDVGNSYDPCSRPIDNGPRFTDLVNGAPNRTTLRSNILNLCSAEMAIQKLVHGQFCILQSDFEWFGPSQPHSTLLAIMKYFHFPGELVHFVEAFLSMRMRFEEDGSNGPVLTRRTGTPISFQLTYGISELMLFTLDFAVNQRTEGTHLYRNHDDLWFWGQPEKCVVAWDTVCEFSNIMGLRLNKRKTASAHSVDKSNPRYAAVAQSTLDRLPSGEVKWGFLQYDPSEWKWAANKRAIEEHMKELRYQLSSRTSVMAHIQAYNAYMESFLANNFGRVVNGLGDFHAITVLEALQYAQQCLYGGDESSAVQDASETANVAKHVRKMIQDQFALQRQYDLPDCFLYMGVESGGLGLANPVPAFAKYVDIVKEEDTDDEFMPPMAKHFEVMRRQLSDAYRVDSRLFGERLHAESEKNKLGKQLVAVPTFEGKTESTDKAMGVPTFMSFSDYVSTSEEHSSALGDWYKSMFDPPILRLGSTQPSTNEWAAAYFESELKEKFGGSIAEEEFLSLGLYRTLAEEKVRWQS</sequence>
<feature type="compositionally biased region" description="Basic residues" evidence="1">
    <location>
        <begin position="87"/>
        <end position="102"/>
    </location>
</feature>
<keyword evidence="2" id="KW-0808">Transferase</keyword>
<dbReference type="EMBL" id="LSBJ02000010">
    <property type="protein sequence ID" value="OAQ59259.1"/>
    <property type="molecule type" value="Genomic_DNA"/>
</dbReference>
<dbReference type="PANTHER" id="PTHR37015:SF2">
    <property type="entry name" value="REVERSE TRANSCRIPTASE DOMAIN-CONTAINING PROTEIN"/>
    <property type="match status" value="1"/>
</dbReference>
<evidence type="ECO:0000256" key="1">
    <source>
        <dbReference type="SAM" id="MobiDB-lite"/>
    </source>
</evidence>
<protein>
    <submittedName>
        <fullName evidence="2">Reverse transcriptase</fullName>
    </submittedName>
</protein>
<keyword evidence="2" id="KW-0548">Nucleotidyltransferase</keyword>
<organism evidence="2 3">
    <name type="scientific">Pochonia chlamydosporia 170</name>
    <dbReference type="NCBI Taxonomy" id="1380566"/>
    <lineage>
        <taxon>Eukaryota</taxon>
        <taxon>Fungi</taxon>
        <taxon>Dikarya</taxon>
        <taxon>Ascomycota</taxon>
        <taxon>Pezizomycotina</taxon>
        <taxon>Sordariomycetes</taxon>
        <taxon>Hypocreomycetidae</taxon>
        <taxon>Hypocreales</taxon>
        <taxon>Clavicipitaceae</taxon>
        <taxon>Pochonia</taxon>
    </lineage>
</organism>
<feature type="region of interest" description="Disordered" evidence="1">
    <location>
        <begin position="77"/>
        <end position="112"/>
    </location>
</feature>
<evidence type="ECO:0000313" key="3">
    <source>
        <dbReference type="Proteomes" id="UP000078397"/>
    </source>
</evidence>
<dbReference type="RefSeq" id="XP_018137314.1">
    <property type="nucleotide sequence ID" value="XM_018292514.1"/>
</dbReference>
<evidence type="ECO:0000313" key="2">
    <source>
        <dbReference type="EMBL" id="OAQ59259.1"/>
    </source>
</evidence>
<gene>
    <name evidence="2" type="ORF">VFPPC_14746</name>
</gene>
<dbReference type="GeneID" id="28856508"/>
<keyword evidence="2" id="KW-0695">RNA-directed DNA polymerase</keyword>
<dbReference type="Proteomes" id="UP000078397">
    <property type="component" value="Unassembled WGS sequence"/>
</dbReference>
<comment type="caution">
    <text evidence="2">The sequence shown here is derived from an EMBL/GenBank/DDBJ whole genome shotgun (WGS) entry which is preliminary data.</text>
</comment>
<name>A0A179F2E1_METCM</name>
<dbReference type="KEGG" id="pchm:VFPPC_14746"/>